<evidence type="ECO:0008006" key="6">
    <source>
        <dbReference type="Google" id="ProtNLM"/>
    </source>
</evidence>
<keyword evidence="5" id="KW-1185">Reference proteome</keyword>
<gene>
    <name evidence="4" type="ORF">GKC30_02410</name>
</gene>
<proteinExistence type="predicted"/>
<keyword evidence="3" id="KW-0732">Signal</keyword>
<keyword evidence="2" id="KW-0472">Membrane</keyword>
<dbReference type="EMBL" id="WODC01000001">
    <property type="protein sequence ID" value="MUM76483.1"/>
    <property type="molecule type" value="Genomic_DNA"/>
</dbReference>
<accession>A0A7K1KK80</accession>
<dbReference type="Proteomes" id="UP000461162">
    <property type="component" value="Unassembled WGS sequence"/>
</dbReference>
<keyword evidence="2" id="KW-0812">Transmembrane</keyword>
<evidence type="ECO:0000313" key="4">
    <source>
        <dbReference type="EMBL" id="MUM76483.1"/>
    </source>
</evidence>
<evidence type="ECO:0000256" key="1">
    <source>
        <dbReference type="SAM" id="MobiDB-lite"/>
    </source>
</evidence>
<feature type="signal peptide" evidence="3">
    <location>
        <begin position="1"/>
        <end position="24"/>
    </location>
</feature>
<keyword evidence="2" id="KW-1133">Transmembrane helix</keyword>
<feature type="compositionally biased region" description="Low complexity" evidence="1">
    <location>
        <begin position="119"/>
        <end position="141"/>
    </location>
</feature>
<dbReference type="AlphaFoldDB" id="A0A7K1KK80"/>
<evidence type="ECO:0000256" key="2">
    <source>
        <dbReference type="SAM" id="Phobius"/>
    </source>
</evidence>
<feature type="region of interest" description="Disordered" evidence="1">
    <location>
        <begin position="115"/>
        <end position="159"/>
    </location>
</feature>
<organism evidence="4 5">
    <name type="scientific">Pseudodesulfovibrio alkaliphilus</name>
    <dbReference type="NCBI Taxonomy" id="2661613"/>
    <lineage>
        <taxon>Bacteria</taxon>
        <taxon>Pseudomonadati</taxon>
        <taxon>Thermodesulfobacteriota</taxon>
        <taxon>Desulfovibrionia</taxon>
        <taxon>Desulfovibrionales</taxon>
        <taxon>Desulfovibrionaceae</taxon>
    </lineage>
</organism>
<comment type="caution">
    <text evidence="4">The sequence shown here is derived from an EMBL/GenBank/DDBJ whole genome shotgun (WGS) entry which is preliminary data.</text>
</comment>
<sequence>MPRQALAIYLALTALLCLATPGHAHRVKLFAYVDGDTIVTESGYSRSSRVNQGTIEVFDAATGALLLTGITDEAGSFAFAVPEPARGGAMALRLKLSAGEGHQAEWTLSADELAATGQPPASEAKPTPAAEAEAVVQPTPENQTPAMPAASQSPQNEAQMEAMIRRELAPIKHMLAELSQTGPGMTEIAGGIGYIVGIFGILAYVKSRARSKDRG</sequence>
<protein>
    <recommendedName>
        <fullName evidence="6">Nickel transport protein</fullName>
    </recommendedName>
</protein>
<feature type="chain" id="PRO_5029449671" description="Nickel transport protein" evidence="3">
    <location>
        <begin position="25"/>
        <end position="215"/>
    </location>
</feature>
<reference evidence="4 5" key="1">
    <citation type="submission" date="2019-11" db="EMBL/GenBank/DDBJ databases">
        <title>Pseudodesulfovibrio alkaliphilus, sp. nov., an alkaliphilic sulfate-reducing bacteria from mud volcano of Taman peninsula, Russia.</title>
        <authorList>
            <person name="Frolova A."/>
            <person name="Merkel A.Y."/>
            <person name="Slobodkin A.I."/>
        </authorList>
    </citation>
    <scope>NUCLEOTIDE SEQUENCE [LARGE SCALE GENOMIC DNA]</scope>
    <source>
        <strain evidence="4 5">F-1</strain>
    </source>
</reference>
<dbReference type="RefSeq" id="WP_155932101.1">
    <property type="nucleotide sequence ID" value="NZ_WODC01000001.1"/>
</dbReference>
<feature type="compositionally biased region" description="Polar residues" evidence="1">
    <location>
        <begin position="142"/>
        <end position="158"/>
    </location>
</feature>
<evidence type="ECO:0000256" key="3">
    <source>
        <dbReference type="SAM" id="SignalP"/>
    </source>
</evidence>
<feature type="transmembrane region" description="Helical" evidence="2">
    <location>
        <begin position="188"/>
        <end position="205"/>
    </location>
</feature>
<name>A0A7K1KK80_9BACT</name>
<evidence type="ECO:0000313" key="5">
    <source>
        <dbReference type="Proteomes" id="UP000461162"/>
    </source>
</evidence>